<protein>
    <submittedName>
        <fullName evidence="1">Hypoxanthine-guanine phosphoribosyltransferase</fullName>
        <ecNumber evidence="1">2.4.2.8</ecNumber>
    </submittedName>
</protein>
<proteinExistence type="predicted"/>
<dbReference type="Proteomes" id="UP000319716">
    <property type="component" value="Unassembled WGS sequence"/>
</dbReference>
<dbReference type="Gene3D" id="3.40.50.2020">
    <property type="match status" value="1"/>
</dbReference>
<comment type="caution">
    <text evidence="1">The sequence shown here is derived from an EMBL/GenBank/DDBJ whole genome shotgun (WGS) entry which is preliminary data.</text>
</comment>
<keyword evidence="1" id="KW-0328">Glycosyltransferase</keyword>
<dbReference type="GO" id="GO:0016757">
    <property type="term" value="F:glycosyltransferase activity"/>
    <property type="evidence" value="ECO:0007669"/>
    <property type="project" value="UniProtKB-KW"/>
</dbReference>
<keyword evidence="1" id="KW-0808">Transferase</keyword>
<evidence type="ECO:0000313" key="1">
    <source>
        <dbReference type="EMBL" id="GAY77673.1"/>
    </source>
</evidence>
<evidence type="ECO:0000313" key="2">
    <source>
        <dbReference type="Proteomes" id="UP000319716"/>
    </source>
</evidence>
<dbReference type="SUPFAM" id="SSF53271">
    <property type="entry name" value="PRTase-like"/>
    <property type="match status" value="1"/>
</dbReference>
<dbReference type="EC" id="2.4.2.8" evidence="1"/>
<dbReference type="InterPro" id="IPR029057">
    <property type="entry name" value="PRTase-like"/>
</dbReference>
<gene>
    <name evidence="1" type="ORF">NBRC111894_3227</name>
</gene>
<reference evidence="1 2" key="1">
    <citation type="submission" date="2017-11" db="EMBL/GenBank/DDBJ databases">
        <title>Draft Genome Sequence of Sporolactobacillus inulinus NBRC 111894 Isolated from Koso, a Japanese Sugar-Vegetable Fermented Beverage.</title>
        <authorList>
            <person name="Chiou T.Y."/>
            <person name="Oshima K."/>
            <person name="Suda W."/>
            <person name="Hattori M."/>
            <person name="Takahashi T."/>
        </authorList>
    </citation>
    <scope>NUCLEOTIDE SEQUENCE [LARGE SCALE GENOMIC DNA]</scope>
    <source>
        <strain evidence="1 2">NBRC111894</strain>
    </source>
</reference>
<sequence length="78" mass="9041">MKDDVKEILITEREIQEKVSEFGVMLSEEYGQSFPLVIGVLKGALPFMADLIKKSPFRLKLILWMYPVMAILPYHQVK</sequence>
<name>A0A4Y1ZF96_9BACL</name>
<accession>A0A4Y1ZF96</accession>
<organism evidence="1 2">
    <name type="scientific">Sporolactobacillus inulinus</name>
    <dbReference type="NCBI Taxonomy" id="2078"/>
    <lineage>
        <taxon>Bacteria</taxon>
        <taxon>Bacillati</taxon>
        <taxon>Bacillota</taxon>
        <taxon>Bacilli</taxon>
        <taxon>Bacillales</taxon>
        <taxon>Sporolactobacillaceae</taxon>
        <taxon>Sporolactobacillus</taxon>
    </lineage>
</organism>
<dbReference type="AlphaFoldDB" id="A0A4Y1ZF96"/>
<dbReference type="EMBL" id="BEXB01000030">
    <property type="protein sequence ID" value="GAY77673.1"/>
    <property type="molecule type" value="Genomic_DNA"/>
</dbReference>